<keyword evidence="3" id="KW-0808">Transferase</keyword>
<sequence length="353" mass="40154">MERKNRNRGLMIAIHIIGWGVIIGFPLLFTQGRQSIDWVGYARYSLVPLGFMVVFYANYFSLIERLLFRHKTLAFILTNAVLICAVVLLWHMWFEFFRVVVEGEMPPPQGPGPRMPMAGFILRDVLLLGLTAALSVAIRVTGNWYRAETERRQAEQARTQAELQNLKNQLNPHFLFNTLNNIYALIAISPERAQEAVLQLSGLMRHVLYDKNQDEVPLEQELAFMRSYIDLMSLRLPAMVELQVALPAEAEAKGLKVAPLLFITLVENAFKHGVSADAPSFVHIELERDASWVKCRIENSYFPKQDNDRSGSGIGLENLRRRLGLLYPGRYTLSTGRTGGRYVAEMTVNCRNV</sequence>
<proteinExistence type="predicted"/>
<dbReference type="Proteomes" id="UP000823926">
    <property type="component" value="Unassembled WGS sequence"/>
</dbReference>
<dbReference type="EMBL" id="DXHL01000037">
    <property type="protein sequence ID" value="HIW11451.1"/>
    <property type="molecule type" value="Genomic_DNA"/>
</dbReference>
<evidence type="ECO:0000256" key="1">
    <source>
        <dbReference type="SAM" id="Phobius"/>
    </source>
</evidence>
<feature type="transmembrane region" description="Helical" evidence="1">
    <location>
        <begin position="41"/>
        <end position="60"/>
    </location>
</feature>
<evidence type="ECO:0000313" key="3">
    <source>
        <dbReference type="EMBL" id="HIW11451.1"/>
    </source>
</evidence>
<dbReference type="GO" id="GO:0016020">
    <property type="term" value="C:membrane"/>
    <property type="evidence" value="ECO:0007669"/>
    <property type="project" value="InterPro"/>
</dbReference>
<reference evidence="3" key="1">
    <citation type="journal article" date="2021" name="PeerJ">
        <title>Extensive microbial diversity within the chicken gut microbiome revealed by metagenomics and culture.</title>
        <authorList>
            <person name="Gilroy R."/>
            <person name="Ravi A."/>
            <person name="Getino M."/>
            <person name="Pursley I."/>
            <person name="Horton D.L."/>
            <person name="Alikhan N.F."/>
            <person name="Baker D."/>
            <person name="Gharbi K."/>
            <person name="Hall N."/>
            <person name="Watson M."/>
            <person name="Adriaenssens E.M."/>
            <person name="Foster-Nyarko E."/>
            <person name="Jarju S."/>
            <person name="Secka A."/>
            <person name="Antonio M."/>
            <person name="Oren A."/>
            <person name="Chaudhuri R.R."/>
            <person name="La Ragione R."/>
            <person name="Hildebrand F."/>
            <person name="Pallen M.J."/>
        </authorList>
    </citation>
    <scope>NUCLEOTIDE SEQUENCE</scope>
    <source>
        <strain evidence="3">ChiBcec15-1070</strain>
    </source>
</reference>
<name>A0A9D1QES3_9BACT</name>
<dbReference type="SUPFAM" id="SSF55874">
    <property type="entry name" value="ATPase domain of HSP90 chaperone/DNA topoisomerase II/histidine kinase"/>
    <property type="match status" value="1"/>
</dbReference>
<comment type="caution">
    <text evidence="3">The sequence shown here is derived from an EMBL/GenBank/DDBJ whole genome shotgun (WGS) entry which is preliminary data.</text>
</comment>
<dbReference type="GO" id="GO:0000155">
    <property type="term" value="F:phosphorelay sensor kinase activity"/>
    <property type="evidence" value="ECO:0007669"/>
    <property type="project" value="InterPro"/>
</dbReference>
<protein>
    <submittedName>
        <fullName evidence="3">Histidine kinase</fullName>
    </submittedName>
</protein>
<organism evidence="3 4">
    <name type="scientific">Candidatus Rikenella faecigallinarum</name>
    <dbReference type="NCBI Taxonomy" id="2838745"/>
    <lineage>
        <taxon>Bacteria</taxon>
        <taxon>Pseudomonadati</taxon>
        <taxon>Bacteroidota</taxon>
        <taxon>Bacteroidia</taxon>
        <taxon>Bacteroidales</taxon>
        <taxon>Rikenellaceae</taxon>
        <taxon>Rikenella</taxon>
    </lineage>
</organism>
<feature type="transmembrane region" description="Helical" evidence="1">
    <location>
        <begin position="12"/>
        <end position="29"/>
    </location>
</feature>
<accession>A0A9D1QES3</accession>
<dbReference type="Pfam" id="PF06580">
    <property type="entry name" value="His_kinase"/>
    <property type="match status" value="1"/>
</dbReference>
<evidence type="ECO:0000259" key="2">
    <source>
        <dbReference type="Pfam" id="PF06580"/>
    </source>
</evidence>
<dbReference type="PANTHER" id="PTHR34220">
    <property type="entry name" value="SENSOR HISTIDINE KINASE YPDA"/>
    <property type="match status" value="1"/>
</dbReference>
<reference evidence="3" key="2">
    <citation type="submission" date="2021-04" db="EMBL/GenBank/DDBJ databases">
        <authorList>
            <person name="Gilroy R."/>
        </authorList>
    </citation>
    <scope>NUCLEOTIDE SEQUENCE</scope>
    <source>
        <strain evidence="3">ChiBcec15-1070</strain>
    </source>
</reference>
<dbReference type="InterPro" id="IPR050640">
    <property type="entry name" value="Bact_2-comp_sensor_kinase"/>
</dbReference>
<dbReference type="PANTHER" id="PTHR34220:SF7">
    <property type="entry name" value="SENSOR HISTIDINE KINASE YPDA"/>
    <property type="match status" value="1"/>
</dbReference>
<feature type="domain" description="Signal transduction histidine kinase internal region" evidence="2">
    <location>
        <begin position="161"/>
        <end position="237"/>
    </location>
</feature>
<dbReference type="InterPro" id="IPR010559">
    <property type="entry name" value="Sig_transdc_His_kin_internal"/>
</dbReference>
<evidence type="ECO:0000313" key="4">
    <source>
        <dbReference type="Proteomes" id="UP000823926"/>
    </source>
</evidence>
<feature type="transmembrane region" description="Helical" evidence="1">
    <location>
        <begin position="72"/>
        <end position="93"/>
    </location>
</feature>
<keyword evidence="1" id="KW-1133">Transmembrane helix</keyword>
<keyword evidence="1" id="KW-0472">Membrane</keyword>
<dbReference type="InterPro" id="IPR036890">
    <property type="entry name" value="HATPase_C_sf"/>
</dbReference>
<dbReference type="AlphaFoldDB" id="A0A9D1QES3"/>
<dbReference type="Gene3D" id="3.30.565.10">
    <property type="entry name" value="Histidine kinase-like ATPase, C-terminal domain"/>
    <property type="match status" value="1"/>
</dbReference>
<feature type="transmembrane region" description="Helical" evidence="1">
    <location>
        <begin position="120"/>
        <end position="142"/>
    </location>
</feature>
<keyword evidence="1" id="KW-0812">Transmembrane</keyword>
<gene>
    <name evidence="3" type="ORF">H9888_08160</name>
</gene>
<keyword evidence="3" id="KW-0418">Kinase</keyword>